<feature type="region of interest" description="Disordered" evidence="11">
    <location>
        <begin position="173"/>
        <end position="192"/>
    </location>
</feature>
<evidence type="ECO:0000313" key="12">
    <source>
        <dbReference type="EMBL" id="KAG8201478.1"/>
    </source>
</evidence>
<feature type="region of interest" description="Disordered" evidence="11">
    <location>
        <begin position="1"/>
        <end position="59"/>
    </location>
</feature>
<sequence length="230" mass="26012">MDDNEDMDPCTSGSVLSDSVPDTPASYENEPRNTDMEFCTSGSVPSDSVPDTPASYENEPRNTEACQELFHEMVEDLVLKTCFEMHRALKLGYLEIEEYIVQDGNYMLCDVPSTSTNDPKHHELAASSKKTVHTNCPHCKRKLGTNRFTPHLHSCMGEGGRLNRNARRNCKTYESDEDDDEDSEKKKKKKGKLQLKTNKTFVKGKNAECLLSALQDFQQSSLVFDEKKNE</sequence>
<protein>
    <recommendedName>
        <fullName evidence="10">SAGA-associated factor 11</fullName>
    </recommendedName>
</protein>
<keyword evidence="8" id="KW-0804">Transcription</keyword>
<evidence type="ECO:0000256" key="3">
    <source>
        <dbReference type="ARBA" id="ARBA00022771"/>
    </source>
</evidence>
<gene>
    <name evidence="12" type="ORF">JTE90_024346</name>
</gene>
<comment type="subunit">
    <text evidence="10">Component of some SAGA transcription coactivator-HAT complexes.</text>
</comment>
<keyword evidence="6" id="KW-0805">Transcription regulation</keyword>
<dbReference type="Gene3D" id="3.30.160.60">
    <property type="entry name" value="Classic Zinc Finger"/>
    <property type="match status" value="1"/>
</dbReference>
<keyword evidence="7 10" id="KW-0010">Activator</keyword>
<dbReference type="Proteomes" id="UP000827092">
    <property type="component" value="Unassembled WGS sequence"/>
</dbReference>
<dbReference type="AlphaFoldDB" id="A0AAV6VZC1"/>
<comment type="subcellular location">
    <subcellularLocation>
        <location evidence="1 10">Nucleus</location>
    </subcellularLocation>
</comment>
<keyword evidence="2" id="KW-0479">Metal-binding</keyword>
<proteinExistence type="inferred from homology"/>
<dbReference type="PANTHER" id="PTHR46367">
    <property type="entry name" value="ATAXIN-7-LIKE PROTEIN 3"/>
    <property type="match status" value="1"/>
</dbReference>
<evidence type="ECO:0000256" key="1">
    <source>
        <dbReference type="ARBA" id="ARBA00004123"/>
    </source>
</evidence>
<dbReference type="PANTHER" id="PTHR46367:SF1">
    <property type="entry name" value="ATAXIN-7-LIKE PROTEIN 3"/>
    <property type="match status" value="1"/>
</dbReference>
<keyword evidence="4" id="KW-0862">Zinc</keyword>
<evidence type="ECO:0000256" key="7">
    <source>
        <dbReference type="ARBA" id="ARBA00023159"/>
    </source>
</evidence>
<organism evidence="12 13">
    <name type="scientific">Oedothorax gibbosus</name>
    <dbReference type="NCBI Taxonomy" id="931172"/>
    <lineage>
        <taxon>Eukaryota</taxon>
        <taxon>Metazoa</taxon>
        <taxon>Ecdysozoa</taxon>
        <taxon>Arthropoda</taxon>
        <taxon>Chelicerata</taxon>
        <taxon>Arachnida</taxon>
        <taxon>Araneae</taxon>
        <taxon>Araneomorphae</taxon>
        <taxon>Entelegynae</taxon>
        <taxon>Araneoidea</taxon>
        <taxon>Linyphiidae</taxon>
        <taxon>Erigoninae</taxon>
        <taxon>Oedothorax</taxon>
    </lineage>
</organism>
<dbReference type="GO" id="GO:0071819">
    <property type="term" value="C:DUBm complex"/>
    <property type="evidence" value="ECO:0007669"/>
    <property type="project" value="TreeGrafter"/>
</dbReference>
<dbReference type="InterPro" id="IPR051078">
    <property type="entry name" value="SGF11"/>
</dbReference>
<comment type="caution">
    <text evidence="12">The sequence shown here is derived from an EMBL/GenBank/DDBJ whole genome shotgun (WGS) entry which is preliminary data.</text>
</comment>
<keyword evidence="5" id="KW-0156">Chromatin regulator</keyword>
<dbReference type="GO" id="GO:0006325">
    <property type="term" value="P:chromatin organization"/>
    <property type="evidence" value="ECO:0007669"/>
    <property type="project" value="UniProtKB-KW"/>
</dbReference>
<keyword evidence="13" id="KW-1185">Reference proteome</keyword>
<dbReference type="GO" id="GO:0006357">
    <property type="term" value="P:regulation of transcription by RNA polymerase II"/>
    <property type="evidence" value="ECO:0007669"/>
    <property type="project" value="TreeGrafter"/>
</dbReference>
<evidence type="ECO:0000256" key="10">
    <source>
        <dbReference type="RuleBase" id="RU261113"/>
    </source>
</evidence>
<keyword evidence="9" id="KW-0539">Nucleus</keyword>
<comment type="similarity">
    <text evidence="10">Belongs to the SGF11 family.</text>
</comment>
<dbReference type="Pfam" id="PF08209">
    <property type="entry name" value="Sgf11"/>
    <property type="match status" value="1"/>
</dbReference>
<dbReference type="InterPro" id="IPR013246">
    <property type="entry name" value="SAGA_su_Sgf11"/>
</dbReference>
<evidence type="ECO:0000313" key="13">
    <source>
        <dbReference type="Proteomes" id="UP000827092"/>
    </source>
</evidence>
<comment type="function">
    <text evidence="10">Component of the transcription regulatory histone acetylation (HAT) complex SAGA, a multiprotein complex that activates transcription by remodeling chromatin and mediating histone acetylation and deubiquitination. Within the SAGA complex, participates in a subcomplex that specifically deubiquitinates histone H2B. The SAGA complex is recruited to specific gene promoters by activators, where it is required for transcription.</text>
</comment>
<evidence type="ECO:0000256" key="2">
    <source>
        <dbReference type="ARBA" id="ARBA00022723"/>
    </source>
</evidence>
<evidence type="ECO:0000256" key="5">
    <source>
        <dbReference type="ARBA" id="ARBA00022853"/>
    </source>
</evidence>
<reference evidence="12 13" key="1">
    <citation type="journal article" date="2022" name="Nat. Ecol. Evol.">
        <title>A masculinizing supergene underlies an exaggerated male reproductive morph in a spider.</title>
        <authorList>
            <person name="Hendrickx F."/>
            <person name="De Corte Z."/>
            <person name="Sonet G."/>
            <person name="Van Belleghem S.M."/>
            <person name="Kostlbacher S."/>
            <person name="Vangestel C."/>
        </authorList>
    </citation>
    <scope>NUCLEOTIDE SEQUENCE [LARGE SCALE GENOMIC DNA]</scope>
    <source>
        <strain evidence="12">W744_W776</strain>
    </source>
</reference>
<evidence type="ECO:0000256" key="8">
    <source>
        <dbReference type="ARBA" id="ARBA00023163"/>
    </source>
</evidence>
<dbReference type="EMBL" id="JAFNEN010000005">
    <property type="protein sequence ID" value="KAG8201478.1"/>
    <property type="molecule type" value="Genomic_DNA"/>
</dbReference>
<dbReference type="GO" id="GO:0000124">
    <property type="term" value="C:SAGA complex"/>
    <property type="evidence" value="ECO:0007669"/>
    <property type="project" value="TreeGrafter"/>
</dbReference>
<dbReference type="GO" id="GO:0003713">
    <property type="term" value="F:transcription coactivator activity"/>
    <property type="evidence" value="ECO:0007669"/>
    <property type="project" value="TreeGrafter"/>
</dbReference>
<keyword evidence="3" id="KW-0863">Zinc-finger</keyword>
<dbReference type="GO" id="GO:0008270">
    <property type="term" value="F:zinc ion binding"/>
    <property type="evidence" value="ECO:0007669"/>
    <property type="project" value="UniProtKB-KW"/>
</dbReference>
<accession>A0AAV6VZC1</accession>
<evidence type="ECO:0000256" key="9">
    <source>
        <dbReference type="ARBA" id="ARBA00023242"/>
    </source>
</evidence>
<name>A0AAV6VZC1_9ARAC</name>
<evidence type="ECO:0000256" key="4">
    <source>
        <dbReference type="ARBA" id="ARBA00022833"/>
    </source>
</evidence>
<evidence type="ECO:0000256" key="11">
    <source>
        <dbReference type="SAM" id="MobiDB-lite"/>
    </source>
</evidence>
<evidence type="ECO:0000256" key="6">
    <source>
        <dbReference type="ARBA" id="ARBA00023015"/>
    </source>
</evidence>